<keyword evidence="11" id="KW-1185">Reference proteome</keyword>
<evidence type="ECO:0000256" key="3">
    <source>
        <dbReference type="ARBA" id="ARBA00013085"/>
    </source>
</evidence>
<evidence type="ECO:0000256" key="6">
    <source>
        <dbReference type="ARBA" id="ARBA00023102"/>
    </source>
</evidence>
<dbReference type="Gene3D" id="3.20.20.140">
    <property type="entry name" value="Metal-dependent hydrolases"/>
    <property type="match status" value="1"/>
</dbReference>
<keyword evidence="5 8" id="KW-0378">Hydrolase</keyword>
<dbReference type="Pfam" id="PF02811">
    <property type="entry name" value="PHP"/>
    <property type="match status" value="1"/>
</dbReference>
<dbReference type="PANTHER" id="PTHR21039:SF0">
    <property type="entry name" value="HISTIDINOL-PHOSPHATASE"/>
    <property type="match status" value="1"/>
</dbReference>
<gene>
    <name evidence="10" type="ORF">ACFL27_11445</name>
</gene>
<dbReference type="PANTHER" id="PTHR21039">
    <property type="entry name" value="HISTIDINOL PHOSPHATASE-RELATED"/>
    <property type="match status" value="1"/>
</dbReference>
<dbReference type="CDD" id="cd12110">
    <property type="entry name" value="PHP_HisPPase_Hisj_like"/>
    <property type="match status" value="1"/>
</dbReference>
<keyword evidence="4 8" id="KW-0028">Amino-acid biosynthesis</keyword>
<evidence type="ECO:0000313" key="11">
    <source>
        <dbReference type="Proteomes" id="UP001594351"/>
    </source>
</evidence>
<reference evidence="10 11" key="1">
    <citation type="submission" date="2024-09" db="EMBL/GenBank/DDBJ databases">
        <title>Laminarin stimulates single cell rates of sulfate reduction while oxygen inhibits transcriptomic activity in coastal marine sediment.</title>
        <authorList>
            <person name="Lindsay M."/>
            <person name="Orcutt B."/>
            <person name="Emerson D."/>
            <person name="Stepanauskas R."/>
            <person name="D'Angelo T."/>
        </authorList>
    </citation>
    <scope>NUCLEOTIDE SEQUENCE [LARGE SCALE GENOMIC DNA]</scope>
    <source>
        <strain evidence="10">SAG AM-311-K15</strain>
    </source>
</reference>
<evidence type="ECO:0000256" key="5">
    <source>
        <dbReference type="ARBA" id="ARBA00022801"/>
    </source>
</evidence>
<evidence type="ECO:0000256" key="1">
    <source>
        <dbReference type="ARBA" id="ARBA00004970"/>
    </source>
</evidence>
<evidence type="ECO:0000313" key="10">
    <source>
        <dbReference type="EMBL" id="MFC1850798.1"/>
    </source>
</evidence>
<dbReference type="InterPro" id="IPR003141">
    <property type="entry name" value="Pol/His_phosphatase_N"/>
</dbReference>
<comment type="caution">
    <text evidence="10">The sequence shown here is derived from an EMBL/GenBank/DDBJ whole genome shotgun (WGS) entry which is preliminary data.</text>
</comment>
<dbReference type="NCBIfam" id="TIGR01856">
    <property type="entry name" value="hisJ_fam"/>
    <property type="match status" value="1"/>
</dbReference>
<proteinExistence type="inferred from homology"/>
<evidence type="ECO:0000256" key="7">
    <source>
        <dbReference type="ARBA" id="ARBA00049158"/>
    </source>
</evidence>
<keyword evidence="6 8" id="KW-0368">Histidine biosynthesis</keyword>
<dbReference type="InterPro" id="IPR016195">
    <property type="entry name" value="Pol/histidinol_Pase-like"/>
</dbReference>
<feature type="domain" description="Polymerase/histidinol phosphatase N-terminal" evidence="9">
    <location>
        <begin position="14"/>
        <end position="92"/>
    </location>
</feature>
<evidence type="ECO:0000256" key="4">
    <source>
        <dbReference type="ARBA" id="ARBA00022605"/>
    </source>
</evidence>
<name>A0ABV6YXL8_UNCC1</name>
<dbReference type="NCBIfam" id="NF005596">
    <property type="entry name" value="PRK07328.1"/>
    <property type="match status" value="1"/>
</dbReference>
<dbReference type="SUPFAM" id="SSF89550">
    <property type="entry name" value="PHP domain-like"/>
    <property type="match status" value="1"/>
</dbReference>
<comment type="catalytic activity">
    <reaction evidence="7 8">
        <text>L-histidinol phosphate + H2O = L-histidinol + phosphate</text>
        <dbReference type="Rhea" id="RHEA:14465"/>
        <dbReference type="ChEBI" id="CHEBI:15377"/>
        <dbReference type="ChEBI" id="CHEBI:43474"/>
        <dbReference type="ChEBI" id="CHEBI:57699"/>
        <dbReference type="ChEBI" id="CHEBI:57980"/>
        <dbReference type="EC" id="3.1.3.15"/>
    </reaction>
</comment>
<dbReference type="Proteomes" id="UP001594351">
    <property type="component" value="Unassembled WGS sequence"/>
</dbReference>
<comment type="similarity">
    <text evidence="2 8">Belongs to the PHP hydrolase family. HisK subfamily.</text>
</comment>
<dbReference type="EMBL" id="JBHPBY010000125">
    <property type="protein sequence ID" value="MFC1850798.1"/>
    <property type="molecule type" value="Genomic_DNA"/>
</dbReference>
<organism evidence="10 11">
    <name type="scientific">candidate division CSSED10-310 bacterium</name>
    <dbReference type="NCBI Taxonomy" id="2855610"/>
    <lineage>
        <taxon>Bacteria</taxon>
        <taxon>Bacteria division CSSED10-310</taxon>
    </lineage>
</organism>
<protein>
    <recommendedName>
        <fullName evidence="3 8">Histidinol-phosphatase</fullName>
        <shortName evidence="8">HolPase</shortName>
        <ecNumber evidence="3 8">3.1.3.15</ecNumber>
    </recommendedName>
</protein>
<dbReference type="SMART" id="SM00481">
    <property type="entry name" value="POLIIIAc"/>
    <property type="match status" value="1"/>
</dbReference>
<dbReference type="InterPro" id="IPR010140">
    <property type="entry name" value="Histidinol_P_phosphatase_HisJ"/>
</dbReference>
<sequence length="270" mass="30800">MKKTPFKDITGQLVDYHIHTSLSDGRTNHHPYVKQAAKLGLSEIGFSDHICLKKVPWSIDLAKIPLMAETISELKKSAPLPIKFGVEMDFIPGYEDKIKSVLQAMPLDYVIGSVHFLDEWNFDSYNSISTYQEWDLKELYSQYFRLIQLSAESKLFDILGHIDLIKKFGFRPECDIGELFTETAEIISKNKVCIEVNTSGLIKPCQEIYPSSQLLKICCDYGIPITLGSDAHKPGCVGQYFDDALMLIQQIGYKKIAHFNERKRILKDIQ</sequence>
<dbReference type="EC" id="3.1.3.15" evidence="3 8"/>
<evidence type="ECO:0000256" key="8">
    <source>
        <dbReference type="RuleBase" id="RU366003"/>
    </source>
</evidence>
<evidence type="ECO:0000256" key="2">
    <source>
        <dbReference type="ARBA" id="ARBA00009152"/>
    </source>
</evidence>
<comment type="pathway">
    <text evidence="1 8">Amino-acid biosynthesis; L-histidine biosynthesis; L-histidine from 5-phospho-alpha-D-ribose 1-diphosphate: step 8/9.</text>
</comment>
<dbReference type="InterPro" id="IPR004013">
    <property type="entry name" value="PHP_dom"/>
</dbReference>
<evidence type="ECO:0000259" key="9">
    <source>
        <dbReference type="SMART" id="SM00481"/>
    </source>
</evidence>
<accession>A0ABV6YXL8</accession>